<evidence type="ECO:0000313" key="14">
    <source>
        <dbReference type="Proteomes" id="UP000408482"/>
    </source>
</evidence>
<dbReference type="GO" id="GO:0009035">
    <property type="term" value="F:type I site-specific deoxyribonuclease activity"/>
    <property type="evidence" value="ECO:0007669"/>
    <property type="project" value="UniProtKB-EC"/>
</dbReference>
<reference evidence="13 14" key="1">
    <citation type="submission" date="2019-07" db="EMBL/GenBank/DDBJ databases">
        <authorList>
            <person name="Hibberd C M."/>
            <person name="Gehrig L. J."/>
            <person name="Chang H.-W."/>
            <person name="Venkatesh S."/>
        </authorList>
    </citation>
    <scope>NUCLEOTIDE SEQUENCE [LARGE SCALE GENOMIC DNA]</scope>
    <source>
        <strain evidence="13">Blautia_luti_SSTS_Bg7063</strain>
    </source>
</reference>
<evidence type="ECO:0000256" key="3">
    <source>
        <dbReference type="ARBA" id="ARBA00011296"/>
    </source>
</evidence>
<keyword evidence="14" id="KW-1185">Reference proteome</keyword>
<dbReference type="CDD" id="cd22332">
    <property type="entry name" value="HsdR_N"/>
    <property type="match status" value="1"/>
</dbReference>
<dbReference type="GO" id="GO:0003677">
    <property type="term" value="F:DNA binding"/>
    <property type="evidence" value="ECO:0007669"/>
    <property type="project" value="UniProtKB-KW"/>
</dbReference>
<dbReference type="Pfam" id="PF22679">
    <property type="entry name" value="T1R_D3-like"/>
    <property type="match status" value="1"/>
</dbReference>
<comment type="similarity">
    <text evidence="2 11">Belongs to the HsdR family.</text>
</comment>
<keyword evidence="10 11" id="KW-0238">DNA-binding</keyword>
<proteinExistence type="inferred from homology"/>
<evidence type="ECO:0000313" key="13">
    <source>
        <dbReference type="EMBL" id="VUX41224.1"/>
    </source>
</evidence>
<evidence type="ECO:0000256" key="8">
    <source>
        <dbReference type="ARBA" id="ARBA00022801"/>
    </source>
</evidence>
<evidence type="ECO:0000256" key="10">
    <source>
        <dbReference type="ARBA" id="ARBA00023125"/>
    </source>
</evidence>
<evidence type="ECO:0000256" key="9">
    <source>
        <dbReference type="ARBA" id="ARBA00022840"/>
    </source>
</evidence>
<keyword evidence="5 11" id="KW-0547">Nucleotide-binding</keyword>
<evidence type="ECO:0000256" key="11">
    <source>
        <dbReference type="RuleBase" id="RU364115"/>
    </source>
</evidence>
<dbReference type="SUPFAM" id="SSF52540">
    <property type="entry name" value="P-loop containing nucleoside triphosphate hydrolases"/>
    <property type="match status" value="2"/>
</dbReference>
<gene>
    <name evidence="13" type="primary">hsdR</name>
    <name evidence="13" type="ORF">RSSSTS7063_01843</name>
</gene>
<dbReference type="EMBL" id="CABHNW010000188">
    <property type="protein sequence ID" value="VUX41224.1"/>
    <property type="molecule type" value="Genomic_DNA"/>
</dbReference>
<dbReference type="InterPro" id="IPR040980">
    <property type="entry name" value="SWI2_SNF2"/>
</dbReference>
<dbReference type="GO" id="GO:0005524">
    <property type="term" value="F:ATP binding"/>
    <property type="evidence" value="ECO:0007669"/>
    <property type="project" value="UniProtKB-KW"/>
</dbReference>
<dbReference type="InterPro" id="IPR055180">
    <property type="entry name" value="HsdR_RecA-like_helicase_dom_2"/>
</dbReference>
<name>A0A564W8L8_9FIRM</name>
<dbReference type="GO" id="GO:0009307">
    <property type="term" value="P:DNA restriction-modification system"/>
    <property type="evidence" value="ECO:0007669"/>
    <property type="project" value="UniProtKB-KW"/>
</dbReference>
<comment type="catalytic activity">
    <reaction evidence="1 11">
        <text>Endonucleolytic cleavage of DNA to give random double-stranded fragments with terminal 5'-phosphates, ATP is simultaneously hydrolyzed.</text>
        <dbReference type="EC" id="3.1.21.3"/>
    </reaction>
</comment>
<evidence type="ECO:0000256" key="2">
    <source>
        <dbReference type="ARBA" id="ARBA00008598"/>
    </source>
</evidence>
<protein>
    <recommendedName>
        <fullName evidence="11">Type I restriction enzyme endonuclease subunit</fullName>
        <shortName evidence="11">R protein</shortName>
        <ecNumber evidence="11">3.1.21.3</ecNumber>
    </recommendedName>
    <alternativeName>
        <fullName evidence="11">Type-1 restriction enzyme R protein</fullName>
    </alternativeName>
</protein>
<evidence type="ECO:0000256" key="7">
    <source>
        <dbReference type="ARBA" id="ARBA00022759"/>
    </source>
</evidence>
<comment type="function">
    <text evidence="11">Subunit R is required for both nuclease and ATPase activities, but not for modification.</text>
</comment>
<dbReference type="Proteomes" id="UP000408482">
    <property type="component" value="Unassembled WGS sequence"/>
</dbReference>
<dbReference type="NCBIfam" id="TIGR00348">
    <property type="entry name" value="hsdR"/>
    <property type="match status" value="1"/>
</dbReference>
<dbReference type="InterPro" id="IPR007409">
    <property type="entry name" value="Restrct_endonuc_type1_HsdR_N"/>
</dbReference>
<dbReference type="PANTHER" id="PTHR30195:SF16">
    <property type="entry name" value="TYPE I RESTRICTION ENZYME ENDONUCLEASE SUBUNIT"/>
    <property type="match status" value="1"/>
</dbReference>
<keyword evidence="8 11" id="KW-0378">Hydrolase</keyword>
<evidence type="ECO:0000256" key="4">
    <source>
        <dbReference type="ARBA" id="ARBA00022722"/>
    </source>
</evidence>
<keyword evidence="4" id="KW-0540">Nuclease</keyword>
<comment type="subunit">
    <text evidence="3 11">The type I restriction/modification system is composed of three polypeptides R, M and S.</text>
</comment>
<dbReference type="InterPro" id="IPR022625">
    <property type="entry name" value="TypeI_RM_Rsu_C"/>
</dbReference>
<dbReference type="EC" id="3.1.21.3" evidence="11"/>
<evidence type="ECO:0000256" key="1">
    <source>
        <dbReference type="ARBA" id="ARBA00000851"/>
    </source>
</evidence>
<keyword evidence="6 11" id="KW-0680">Restriction system</keyword>
<evidence type="ECO:0000256" key="6">
    <source>
        <dbReference type="ARBA" id="ARBA00022747"/>
    </source>
</evidence>
<dbReference type="PROSITE" id="PS51192">
    <property type="entry name" value="HELICASE_ATP_BIND_1"/>
    <property type="match status" value="1"/>
</dbReference>
<dbReference type="Gene3D" id="3.40.50.300">
    <property type="entry name" value="P-loop containing nucleotide triphosphate hydrolases"/>
    <property type="match status" value="2"/>
</dbReference>
<dbReference type="Gene3D" id="3.90.1570.50">
    <property type="match status" value="1"/>
</dbReference>
<dbReference type="PANTHER" id="PTHR30195">
    <property type="entry name" value="TYPE I SITE-SPECIFIC DEOXYRIBONUCLEASE PROTEIN SUBUNIT M AND R"/>
    <property type="match status" value="1"/>
</dbReference>
<keyword evidence="7" id="KW-0255">Endonuclease</keyword>
<evidence type="ECO:0000259" key="12">
    <source>
        <dbReference type="PROSITE" id="PS51192"/>
    </source>
</evidence>
<dbReference type="InterPro" id="IPR051268">
    <property type="entry name" value="Type-I_R_enzyme_R_subunit"/>
</dbReference>
<dbReference type="InterPro" id="IPR004473">
    <property type="entry name" value="Restrct_endonuc_typeI_HsdR"/>
</dbReference>
<evidence type="ECO:0000256" key="5">
    <source>
        <dbReference type="ARBA" id="ARBA00022741"/>
    </source>
</evidence>
<organism evidence="13 14">
    <name type="scientific">Blautia luti</name>
    <dbReference type="NCBI Taxonomy" id="89014"/>
    <lineage>
        <taxon>Bacteria</taxon>
        <taxon>Bacillati</taxon>
        <taxon>Bacillota</taxon>
        <taxon>Clostridia</taxon>
        <taxon>Lachnospirales</taxon>
        <taxon>Lachnospiraceae</taxon>
        <taxon>Blautia</taxon>
    </lineage>
</organism>
<dbReference type="Pfam" id="PF04313">
    <property type="entry name" value="HSDR_N"/>
    <property type="match status" value="1"/>
</dbReference>
<keyword evidence="9 11" id="KW-0067">ATP-binding</keyword>
<dbReference type="InterPro" id="IPR014001">
    <property type="entry name" value="Helicase_ATP-bd"/>
</dbReference>
<dbReference type="SMART" id="SM00487">
    <property type="entry name" value="DEXDc"/>
    <property type="match status" value="1"/>
</dbReference>
<dbReference type="Pfam" id="PF12008">
    <property type="entry name" value="EcoR124_C"/>
    <property type="match status" value="1"/>
</dbReference>
<feature type="domain" description="Helicase ATP-binding" evidence="12">
    <location>
        <begin position="285"/>
        <end position="457"/>
    </location>
</feature>
<dbReference type="Pfam" id="PF18766">
    <property type="entry name" value="SWI2_SNF2"/>
    <property type="match status" value="1"/>
</dbReference>
<sequence length="1330" mass="153204">MIFDKESDFEEAVIGVLVERGWESEVLRHPSEADLLKNWADILFNNNRQRNCLNECPLTDGEMQQIMEQIINLRTPLKLNSFINGRSVSITRDNPDDELHFGKEVSLKIYDRQEIAYGESRYQIVQQPHFNTKSPILNDRRGDLMLLINGMPVIHIELKRSDIPVSDAYNQIIKYSHEGVFRGIFSLIQVFVAMEPEEAVYFANPGEDGVFNSAFFFHWADFDNVPINEWDKVMAGLLNIPMAHMLIGFYTIADTDDNLLKVMRSYQYYAAIGIADRVTKRNWKEDTPETQRGGHVWHTTGSGKTMTSFKSAQLIASSHDADKVIFLVDRKELGIQSLKEYRSFATETESVQATENTDILISKLKSDDQDNTLIVTSIQKLSNISEDMAGLKDADLKKIRSKRLVIIIDECHRSTFGDMLTTIKDTFKHAIIFGFTGTPIQDVNIKKDSTTTTIFGSEIHRYTLADGIRDKNVLGFDPYMVKIYDDDELRQKVALEKAKAETVEDVMKDEKKKKVFYKWMDSSQVKMYGKKVGDKWVKGIEDFIPNEQYQTDEYIMGVISDIKKKWLIYSRGGKFHAIFATSSIPEAVRYWRLMKKEMPDRMITAMFDPTIDNESGTGSLDKEDGIVEMLEDYRDRLGQTFTIPTYDKFRKDVSLRLAHKKPYERLEPDQQIDILIVVNQMLTGFDSKWVNTLYLDKVMEYENLIQAFSRTNRLFNESEKPFGIIKYYRRPNTMEKNIEAAVEAYSGNIPMGLFVDKLPRNLRYLTRTFEEIKEIFDSAVIKDFEKLPEEQSEKRKFAKAFNQFDTYLQAAKIQGFNWKQRVYSAEDGTDIEMLFDEITYLILLARYKEMAGGGGGGHGGDVPYDVKIHITEYDTTKIDAEYMNTRFEKFLKLIQGEYDQETLDKTLTDLHKSFSMLSAEEQKYAKVFLHDVQAGNARIIPGKSFREYISDLMKGVENARIKRVVRRLGCYERLLREMLAKKVTKETIEAHGKFDELKASVDNSKATEFFTVVEHQNFRQSRLAMLVDAYLRYFLLSGGQDPYPENEFDRKHKTKVETVSMETDSNSKPVGVVLTDEVMEGKTITTSVKKAKLKEWYSESKALACMVDTDCFAYVDNKLCVYNKKYLERDDRGKLFFTEYAKAHEEECFLQFVMDKETGELHYITLPSSMASKTFNYYDELSALSDDEKLSLGLVNEIAREMLAAINGMEFGEALAALMDKKICNVSFRTIKSVTGLDNTTVSNMKKGKNLTKENVVSCCLGIHIPFRLSNRLLQLAGRPLDLTIPGAKGEENTIYDQILHLYWAEDYSDTYAELVAIHYEHLIHQPPIR</sequence>
<accession>A0A564W8L8</accession>
<dbReference type="InterPro" id="IPR027417">
    <property type="entry name" value="P-loop_NTPase"/>
</dbReference>
<dbReference type="CDD" id="cd18800">
    <property type="entry name" value="SF2_C_EcoR124I-like"/>
    <property type="match status" value="1"/>
</dbReference>
<dbReference type="RefSeq" id="WP_144096219.1">
    <property type="nucleotide sequence ID" value="NZ_CABHNW010000188.1"/>
</dbReference>